<feature type="DNA-binding region" description="OmpR/PhoB-type" evidence="7">
    <location>
        <begin position="128"/>
        <end position="226"/>
    </location>
</feature>
<keyword evidence="4 7" id="KW-0238">DNA-binding</keyword>
<keyword evidence="11" id="KW-1185">Reference proteome</keyword>
<evidence type="ECO:0000256" key="3">
    <source>
        <dbReference type="ARBA" id="ARBA00023015"/>
    </source>
</evidence>
<dbReference type="EMBL" id="JACWMX010000001">
    <property type="protein sequence ID" value="MBD1391573.1"/>
    <property type="molecule type" value="Genomic_DNA"/>
</dbReference>
<dbReference type="SMART" id="SM00448">
    <property type="entry name" value="REC"/>
    <property type="match status" value="1"/>
</dbReference>
<evidence type="ECO:0000313" key="10">
    <source>
        <dbReference type="EMBL" id="MBD1391573.1"/>
    </source>
</evidence>
<keyword evidence="2" id="KW-0902">Two-component regulatory system</keyword>
<accession>A0A926NTN6</accession>
<dbReference type="FunFam" id="1.10.10.10:FF:000005">
    <property type="entry name" value="Two-component system response regulator"/>
    <property type="match status" value="1"/>
</dbReference>
<comment type="caution">
    <text evidence="10">The sequence shown here is derived from an EMBL/GenBank/DDBJ whole genome shotgun (WGS) entry which is preliminary data.</text>
</comment>
<evidence type="ECO:0000256" key="1">
    <source>
        <dbReference type="ARBA" id="ARBA00022553"/>
    </source>
</evidence>
<dbReference type="PROSITE" id="PS51755">
    <property type="entry name" value="OMPR_PHOB"/>
    <property type="match status" value="1"/>
</dbReference>
<name>A0A926NTN6_9SPHI</name>
<dbReference type="InterPro" id="IPR001789">
    <property type="entry name" value="Sig_transdc_resp-reg_receiver"/>
</dbReference>
<reference evidence="10" key="1">
    <citation type="submission" date="2020-09" db="EMBL/GenBank/DDBJ databases">
        <title>Novel species of Mucilaginibacter isolated from a glacier on the Tibetan Plateau.</title>
        <authorList>
            <person name="Liu Q."/>
            <person name="Xin Y.-H."/>
        </authorList>
    </citation>
    <scope>NUCLEOTIDE SEQUENCE</scope>
    <source>
        <strain evidence="10">ZB1P21</strain>
    </source>
</reference>
<dbReference type="InterPro" id="IPR011006">
    <property type="entry name" value="CheY-like_superfamily"/>
</dbReference>
<dbReference type="Gene3D" id="6.10.250.690">
    <property type="match status" value="1"/>
</dbReference>
<gene>
    <name evidence="10" type="ORF">IDJ76_00550</name>
</gene>
<dbReference type="Pfam" id="PF00072">
    <property type="entry name" value="Response_reg"/>
    <property type="match status" value="1"/>
</dbReference>
<feature type="domain" description="OmpR/PhoB-type" evidence="9">
    <location>
        <begin position="128"/>
        <end position="226"/>
    </location>
</feature>
<dbReference type="GO" id="GO:0005829">
    <property type="term" value="C:cytosol"/>
    <property type="evidence" value="ECO:0007669"/>
    <property type="project" value="TreeGrafter"/>
</dbReference>
<dbReference type="SUPFAM" id="SSF52172">
    <property type="entry name" value="CheY-like"/>
    <property type="match status" value="1"/>
</dbReference>
<dbReference type="Gene3D" id="1.10.10.10">
    <property type="entry name" value="Winged helix-like DNA-binding domain superfamily/Winged helix DNA-binding domain"/>
    <property type="match status" value="1"/>
</dbReference>
<evidence type="ECO:0000259" key="9">
    <source>
        <dbReference type="PROSITE" id="PS51755"/>
    </source>
</evidence>
<dbReference type="Pfam" id="PF00486">
    <property type="entry name" value="Trans_reg_C"/>
    <property type="match status" value="1"/>
</dbReference>
<evidence type="ECO:0000256" key="5">
    <source>
        <dbReference type="ARBA" id="ARBA00023163"/>
    </source>
</evidence>
<evidence type="ECO:0000256" key="7">
    <source>
        <dbReference type="PROSITE-ProRule" id="PRU01091"/>
    </source>
</evidence>
<feature type="modified residue" description="4-aspartylphosphate" evidence="6">
    <location>
        <position position="52"/>
    </location>
</feature>
<evidence type="ECO:0000256" key="6">
    <source>
        <dbReference type="PROSITE-ProRule" id="PRU00169"/>
    </source>
</evidence>
<dbReference type="PANTHER" id="PTHR48111">
    <property type="entry name" value="REGULATOR OF RPOS"/>
    <property type="match status" value="1"/>
</dbReference>
<keyword evidence="5" id="KW-0804">Transcription</keyword>
<dbReference type="GO" id="GO:0006355">
    <property type="term" value="P:regulation of DNA-templated transcription"/>
    <property type="evidence" value="ECO:0007669"/>
    <property type="project" value="InterPro"/>
</dbReference>
<sequence length="228" mass="25750">MYKILVLEDDHKMAAELRLFFSNRGFDCDLVYDGGTFFKQLDITKYDIYILDVNVPVLSGTEVCKRIRVNDKQTPVLMLTAYSAVQDKVDALAFGADDYLVKPFHLEELLARVSALLRRSSGAKNENEQLYKIDDLIINTVDLKVSRGGDEIALTPKEYKLLELLASAQGRTVSKQTIATKVWDINFETGTNTIEVYINYLRNKIDKGRGKALIHTRAGFGYSLKIPS</sequence>
<dbReference type="AlphaFoldDB" id="A0A926NTN6"/>
<evidence type="ECO:0000313" key="11">
    <source>
        <dbReference type="Proteomes" id="UP000619078"/>
    </source>
</evidence>
<evidence type="ECO:0000256" key="4">
    <source>
        <dbReference type="ARBA" id="ARBA00023125"/>
    </source>
</evidence>
<dbReference type="RefSeq" id="WP_191159632.1">
    <property type="nucleotide sequence ID" value="NZ_JACWMX010000001.1"/>
</dbReference>
<feature type="domain" description="Response regulatory" evidence="8">
    <location>
        <begin position="3"/>
        <end position="117"/>
    </location>
</feature>
<dbReference type="InterPro" id="IPR001867">
    <property type="entry name" value="OmpR/PhoB-type_DNA-bd"/>
</dbReference>
<evidence type="ECO:0000259" key="8">
    <source>
        <dbReference type="PROSITE" id="PS50110"/>
    </source>
</evidence>
<dbReference type="InterPro" id="IPR036388">
    <property type="entry name" value="WH-like_DNA-bd_sf"/>
</dbReference>
<dbReference type="Proteomes" id="UP000619078">
    <property type="component" value="Unassembled WGS sequence"/>
</dbReference>
<dbReference type="GO" id="GO:0000156">
    <property type="term" value="F:phosphorelay response regulator activity"/>
    <property type="evidence" value="ECO:0007669"/>
    <property type="project" value="TreeGrafter"/>
</dbReference>
<dbReference type="InterPro" id="IPR039420">
    <property type="entry name" value="WalR-like"/>
</dbReference>
<dbReference type="PROSITE" id="PS50110">
    <property type="entry name" value="RESPONSE_REGULATORY"/>
    <property type="match status" value="1"/>
</dbReference>
<protein>
    <submittedName>
        <fullName evidence="10">Response regulator transcription factor</fullName>
    </submittedName>
</protein>
<dbReference type="InterPro" id="IPR016032">
    <property type="entry name" value="Sig_transdc_resp-reg_C-effctor"/>
</dbReference>
<organism evidence="10 11">
    <name type="scientific">Mucilaginibacter glaciei</name>
    <dbReference type="NCBI Taxonomy" id="2772109"/>
    <lineage>
        <taxon>Bacteria</taxon>
        <taxon>Pseudomonadati</taxon>
        <taxon>Bacteroidota</taxon>
        <taxon>Sphingobacteriia</taxon>
        <taxon>Sphingobacteriales</taxon>
        <taxon>Sphingobacteriaceae</taxon>
        <taxon>Mucilaginibacter</taxon>
    </lineage>
</organism>
<dbReference type="GO" id="GO:0000976">
    <property type="term" value="F:transcription cis-regulatory region binding"/>
    <property type="evidence" value="ECO:0007669"/>
    <property type="project" value="TreeGrafter"/>
</dbReference>
<dbReference type="CDD" id="cd00383">
    <property type="entry name" value="trans_reg_C"/>
    <property type="match status" value="1"/>
</dbReference>
<dbReference type="SUPFAM" id="SSF46894">
    <property type="entry name" value="C-terminal effector domain of the bipartite response regulators"/>
    <property type="match status" value="1"/>
</dbReference>
<keyword evidence="3" id="KW-0805">Transcription regulation</keyword>
<dbReference type="SMART" id="SM00862">
    <property type="entry name" value="Trans_reg_C"/>
    <property type="match status" value="1"/>
</dbReference>
<keyword evidence="1 6" id="KW-0597">Phosphoprotein</keyword>
<dbReference type="Gene3D" id="3.40.50.2300">
    <property type="match status" value="1"/>
</dbReference>
<proteinExistence type="predicted"/>
<dbReference type="PANTHER" id="PTHR48111:SF22">
    <property type="entry name" value="REGULATOR OF RPOS"/>
    <property type="match status" value="1"/>
</dbReference>
<evidence type="ECO:0000256" key="2">
    <source>
        <dbReference type="ARBA" id="ARBA00023012"/>
    </source>
</evidence>
<dbReference type="GO" id="GO:0032993">
    <property type="term" value="C:protein-DNA complex"/>
    <property type="evidence" value="ECO:0007669"/>
    <property type="project" value="TreeGrafter"/>
</dbReference>